<reference evidence="2" key="1">
    <citation type="submission" date="2020-05" db="EMBL/GenBank/DDBJ databases">
        <authorList>
            <person name="Delgado-Blas J."/>
        </authorList>
    </citation>
    <scope>NUCLEOTIDE SEQUENCE</scope>
    <source>
        <strain evidence="2">BB1454</strain>
    </source>
</reference>
<dbReference type="RefSeq" id="WP_234686856.1">
    <property type="nucleotide sequence ID" value="NZ_CAHPRW010000018.1"/>
</dbReference>
<dbReference type="AlphaFoldDB" id="A0AA35GJH3"/>
<feature type="domain" description="N-acetyltransferase" evidence="1">
    <location>
        <begin position="14"/>
        <end position="182"/>
    </location>
</feature>
<dbReference type="SUPFAM" id="SSF55729">
    <property type="entry name" value="Acyl-CoA N-acyltransferases (Nat)"/>
    <property type="match status" value="1"/>
</dbReference>
<dbReference type="EMBL" id="CAHPSC010000070">
    <property type="protein sequence ID" value="CAB5708501.1"/>
    <property type="molecule type" value="Genomic_DNA"/>
</dbReference>
<dbReference type="InterPro" id="IPR000182">
    <property type="entry name" value="GNAT_dom"/>
</dbReference>
<dbReference type="InterPro" id="IPR016181">
    <property type="entry name" value="Acyl_CoA_acyltransferase"/>
</dbReference>
<sequence>MTTALPVRLTTDRLQLRPWQASDLPAMAQLHADAQAMRYFPATLSRAESDALVARFQARIDEQGWGFWAAEHRASGECIGMIGLNRPRDDLPCNPCVEVGWRLRPRYWGQGLATEGARACMDWALTTLGLDEVVAFTALPNTPSQAVMQRLGMRADPHNFVHPALPAGHALAEHCLYRLSRADWQATRSQNRS</sequence>
<dbReference type="InterPro" id="IPR051531">
    <property type="entry name" value="N-acetyltransferase"/>
</dbReference>
<proteinExistence type="predicted"/>
<dbReference type="Proteomes" id="UP000834458">
    <property type="component" value="Unassembled WGS sequence"/>
</dbReference>
<evidence type="ECO:0000313" key="2">
    <source>
        <dbReference type="EMBL" id="CAB5708501.1"/>
    </source>
</evidence>
<dbReference type="PANTHER" id="PTHR43792">
    <property type="entry name" value="GNAT FAMILY, PUTATIVE (AFU_ORTHOLOGUE AFUA_3G00765)-RELATED-RELATED"/>
    <property type="match status" value="1"/>
</dbReference>
<dbReference type="GO" id="GO:0016747">
    <property type="term" value="F:acyltransferase activity, transferring groups other than amino-acyl groups"/>
    <property type="evidence" value="ECO:0007669"/>
    <property type="project" value="InterPro"/>
</dbReference>
<comment type="caution">
    <text evidence="2">The sequence shown here is derived from an EMBL/GenBank/DDBJ whole genome shotgun (WGS) entry which is preliminary data.</text>
</comment>
<dbReference type="Pfam" id="PF13302">
    <property type="entry name" value="Acetyltransf_3"/>
    <property type="match status" value="1"/>
</dbReference>
<dbReference type="PANTHER" id="PTHR43792:SF1">
    <property type="entry name" value="N-ACETYLTRANSFERASE DOMAIN-CONTAINING PROTEIN"/>
    <property type="match status" value="1"/>
</dbReference>
<dbReference type="PROSITE" id="PS51186">
    <property type="entry name" value="GNAT"/>
    <property type="match status" value="1"/>
</dbReference>
<organism evidence="2 3">
    <name type="scientific">Comamonas aquatica</name>
    <dbReference type="NCBI Taxonomy" id="225991"/>
    <lineage>
        <taxon>Bacteria</taxon>
        <taxon>Pseudomonadati</taxon>
        <taxon>Pseudomonadota</taxon>
        <taxon>Betaproteobacteria</taxon>
        <taxon>Burkholderiales</taxon>
        <taxon>Comamonadaceae</taxon>
        <taxon>Comamonas</taxon>
    </lineage>
</organism>
<gene>
    <name evidence="2" type="ORF">GHA_03418</name>
</gene>
<name>A0AA35GJH3_9BURK</name>
<evidence type="ECO:0000259" key="1">
    <source>
        <dbReference type="PROSITE" id="PS51186"/>
    </source>
</evidence>
<dbReference type="Gene3D" id="3.40.630.30">
    <property type="match status" value="1"/>
</dbReference>
<protein>
    <submittedName>
        <fullName evidence="2">Acetyltransferase (GNAT) family</fullName>
    </submittedName>
</protein>
<accession>A0AA35GJH3</accession>
<evidence type="ECO:0000313" key="3">
    <source>
        <dbReference type="Proteomes" id="UP000834458"/>
    </source>
</evidence>